<name>A0AAN0JDL0_AMPQE</name>
<sequence length="178" mass="20661">MASIMGNFTNICYSLSLRHQLYQCYLNLATEDLPEEKLEVGQSINVIVPQRQFYYETEWILSTETHAKVSWAKEEGVTYQIGACVIVDKKDDIVFGKINNIFVVQHQVLLDVQLLTVEFHQHINSYIASDSTTFSVFVWAQELLDHHVYGLYLNPDRSNTVDTDNYRYIILKYSVIKV</sequence>
<dbReference type="AlphaFoldDB" id="A0AAN0JDL0"/>
<organism evidence="1 2">
    <name type="scientific">Amphimedon queenslandica</name>
    <name type="common">Sponge</name>
    <dbReference type="NCBI Taxonomy" id="400682"/>
    <lineage>
        <taxon>Eukaryota</taxon>
        <taxon>Metazoa</taxon>
        <taxon>Porifera</taxon>
        <taxon>Demospongiae</taxon>
        <taxon>Heteroscleromorpha</taxon>
        <taxon>Haplosclerida</taxon>
        <taxon>Niphatidae</taxon>
        <taxon>Amphimedon</taxon>
    </lineage>
</organism>
<proteinExistence type="predicted"/>
<keyword evidence="2" id="KW-1185">Reference proteome</keyword>
<dbReference type="Proteomes" id="UP000007879">
    <property type="component" value="Unassembled WGS sequence"/>
</dbReference>
<dbReference type="GeneID" id="109583803"/>
<evidence type="ECO:0000313" key="1">
    <source>
        <dbReference type="EnsemblMetazoa" id="XP_019854841.1"/>
    </source>
</evidence>
<dbReference type="KEGG" id="aqu:109583803"/>
<reference evidence="1" key="2">
    <citation type="submission" date="2024-06" db="UniProtKB">
        <authorList>
            <consortium name="EnsemblMetazoa"/>
        </authorList>
    </citation>
    <scope>IDENTIFICATION</scope>
</reference>
<dbReference type="EnsemblMetazoa" id="XM_019999282.1">
    <property type="protein sequence ID" value="XP_019854841.1"/>
    <property type="gene ID" value="LOC109583803"/>
</dbReference>
<reference evidence="2" key="1">
    <citation type="journal article" date="2010" name="Nature">
        <title>The Amphimedon queenslandica genome and the evolution of animal complexity.</title>
        <authorList>
            <person name="Srivastava M."/>
            <person name="Simakov O."/>
            <person name="Chapman J."/>
            <person name="Fahey B."/>
            <person name="Gauthier M.E."/>
            <person name="Mitros T."/>
            <person name="Richards G.S."/>
            <person name="Conaco C."/>
            <person name="Dacre M."/>
            <person name="Hellsten U."/>
            <person name="Larroux C."/>
            <person name="Putnam N.H."/>
            <person name="Stanke M."/>
            <person name="Adamska M."/>
            <person name="Darling A."/>
            <person name="Degnan S.M."/>
            <person name="Oakley T.H."/>
            <person name="Plachetzki D.C."/>
            <person name="Zhai Y."/>
            <person name="Adamski M."/>
            <person name="Calcino A."/>
            <person name="Cummins S.F."/>
            <person name="Goodstein D.M."/>
            <person name="Harris C."/>
            <person name="Jackson D.J."/>
            <person name="Leys S.P."/>
            <person name="Shu S."/>
            <person name="Woodcroft B.J."/>
            <person name="Vervoort M."/>
            <person name="Kosik K.S."/>
            <person name="Manning G."/>
            <person name="Degnan B.M."/>
            <person name="Rokhsar D.S."/>
        </authorList>
    </citation>
    <scope>NUCLEOTIDE SEQUENCE [LARGE SCALE GENOMIC DNA]</scope>
</reference>
<accession>A0AAN0JDL0</accession>
<evidence type="ECO:0000313" key="2">
    <source>
        <dbReference type="Proteomes" id="UP000007879"/>
    </source>
</evidence>
<protein>
    <submittedName>
        <fullName evidence="1">Uncharacterized protein</fullName>
    </submittedName>
</protein>
<dbReference type="RefSeq" id="XP_019854841.1">
    <property type="nucleotide sequence ID" value="XM_019999282.1"/>
</dbReference>